<proteinExistence type="predicted"/>
<dbReference type="GO" id="GO:0016740">
    <property type="term" value="F:transferase activity"/>
    <property type="evidence" value="ECO:0007669"/>
    <property type="project" value="UniProtKB-KW"/>
</dbReference>
<dbReference type="Pfam" id="PF13649">
    <property type="entry name" value="Methyltransf_25"/>
    <property type="match status" value="1"/>
</dbReference>
<reference evidence="4" key="1">
    <citation type="journal article" date="2020" name="MBio">
        <title>Horizontal gene transfer to a defensive symbiont with a reduced genome amongst a multipartite beetle microbiome.</title>
        <authorList>
            <person name="Waterworth S.C."/>
            <person name="Florez L.V."/>
            <person name="Rees E.R."/>
            <person name="Hertweck C."/>
            <person name="Kaltenpoth M."/>
            <person name="Kwan J.C."/>
        </authorList>
    </citation>
    <scope>NUCLEOTIDE SEQUENCE [LARGE SCALE GENOMIC DNA]</scope>
</reference>
<dbReference type="EMBL" id="WNDP01000026">
    <property type="protein sequence ID" value="KAF1026268.1"/>
    <property type="molecule type" value="Genomic_DNA"/>
</dbReference>
<accession>A0A833PGD9</accession>
<evidence type="ECO:0000313" key="4">
    <source>
        <dbReference type="Proteomes" id="UP000490535"/>
    </source>
</evidence>
<feature type="domain" description="Methyltransferase" evidence="2">
    <location>
        <begin position="46"/>
        <end position="144"/>
    </location>
</feature>
<dbReference type="InterPro" id="IPR029063">
    <property type="entry name" value="SAM-dependent_MTases_sf"/>
</dbReference>
<evidence type="ECO:0000259" key="2">
    <source>
        <dbReference type="Pfam" id="PF13649"/>
    </source>
</evidence>
<dbReference type="InterPro" id="IPR041698">
    <property type="entry name" value="Methyltransf_25"/>
</dbReference>
<dbReference type="AlphaFoldDB" id="A0A833PGD9"/>
<keyword evidence="1" id="KW-0808">Transferase</keyword>
<comment type="caution">
    <text evidence="3">The sequence shown here is derived from an EMBL/GenBank/DDBJ whole genome shotgun (WGS) entry which is preliminary data.</text>
</comment>
<gene>
    <name evidence="3" type="primary">cmoA_2</name>
    <name evidence="3" type="ORF">GAK29_01405</name>
</gene>
<protein>
    <submittedName>
        <fullName evidence="3">Carboxy-S-adenosyl-L-methionine synthase</fullName>
    </submittedName>
</protein>
<dbReference type="SUPFAM" id="SSF53335">
    <property type="entry name" value="S-adenosyl-L-methionine-dependent methyltransferases"/>
    <property type="match status" value="1"/>
</dbReference>
<dbReference type="Proteomes" id="UP000490535">
    <property type="component" value="Unassembled WGS sequence"/>
</dbReference>
<dbReference type="CDD" id="cd02440">
    <property type="entry name" value="AdoMet_MTases"/>
    <property type="match status" value="1"/>
</dbReference>
<name>A0A833PGD9_ACIBZ</name>
<sequence>MAKDFNHPMVVESYDEHIRKLIPGYELIHLQVHALLKTYLPLQANILVVGCGTGYELQYLAEQFPQWNFTAIDPAPNMIDKAKQHIDGLGLSSQIECIVGDTSILQNIDTTFDAALAILVSHFVPVEAKAQFFTDIANSLSSTGLCLSVELTQFENVQQLDSLKILTLDSGLHEKQVELMADRITQDFALIRQDEIIDLYKQAGFALVKSFAQVLNYYGFIGLKHSIGK</sequence>
<dbReference type="PANTHER" id="PTHR43861">
    <property type="entry name" value="TRANS-ACONITATE 2-METHYLTRANSFERASE-RELATED"/>
    <property type="match status" value="1"/>
</dbReference>
<organism evidence="3 4">
    <name type="scientific">Acinetobacter bereziniae</name>
    <name type="common">Acinetobacter genomosp. 10</name>
    <dbReference type="NCBI Taxonomy" id="106648"/>
    <lineage>
        <taxon>Bacteria</taxon>
        <taxon>Pseudomonadati</taxon>
        <taxon>Pseudomonadota</taxon>
        <taxon>Gammaproteobacteria</taxon>
        <taxon>Moraxellales</taxon>
        <taxon>Moraxellaceae</taxon>
        <taxon>Acinetobacter</taxon>
    </lineage>
</organism>
<evidence type="ECO:0000313" key="3">
    <source>
        <dbReference type="EMBL" id="KAF1026268.1"/>
    </source>
</evidence>
<evidence type="ECO:0000256" key="1">
    <source>
        <dbReference type="ARBA" id="ARBA00022679"/>
    </source>
</evidence>
<dbReference type="Gene3D" id="3.40.50.150">
    <property type="entry name" value="Vaccinia Virus protein VP39"/>
    <property type="match status" value="1"/>
</dbReference>